<protein>
    <submittedName>
        <fullName evidence="1">Acyl-CoA thioesterase</fullName>
    </submittedName>
</protein>
<name>A0A7K1LJU9_9MICC</name>
<comment type="caution">
    <text evidence="1">The sequence shown here is derived from an EMBL/GenBank/DDBJ whole genome shotgun (WGS) entry which is preliminary data.</text>
</comment>
<dbReference type="CDD" id="cd00586">
    <property type="entry name" value="4HBT"/>
    <property type="match status" value="1"/>
</dbReference>
<dbReference type="OrthoDB" id="9799036at2"/>
<sequence>MSSRILTVEVPLRWGDMDAYRHINNVEMARIMEEARVAAFGPPPAAPGAELTDAPIPLFTQLPSGTQALVAENHIKYRAPLSYSRQPAKVEVWVEKITAASLTIEYRIYDPQSGVRCVDASTVLAFFNEPTSRIVRISPEQRQLLEETAS</sequence>
<dbReference type="EMBL" id="WOGT01000006">
    <property type="protein sequence ID" value="MUN55449.1"/>
    <property type="molecule type" value="Genomic_DNA"/>
</dbReference>
<accession>A0A7K1LJU9</accession>
<dbReference type="RefSeq" id="WP_129316211.1">
    <property type="nucleotide sequence ID" value="NZ_CP197643.1"/>
</dbReference>
<dbReference type="InterPro" id="IPR029069">
    <property type="entry name" value="HotDog_dom_sf"/>
</dbReference>
<dbReference type="SUPFAM" id="SSF54637">
    <property type="entry name" value="Thioesterase/thiol ester dehydrase-isomerase"/>
    <property type="match status" value="1"/>
</dbReference>
<keyword evidence="2" id="KW-1185">Reference proteome</keyword>
<gene>
    <name evidence="1" type="ORF">GMA10_09550</name>
</gene>
<evidence type="ECO:0000313" key="2">
    <source>
        <dbReference type="Proteomes" id="UP000462152"/>
    </source>
</evidence>
<dbReference type="Pfam" id="PF13279">
    <property type="entry name" value="4HBT_2"/>
    <property type="match status" value="1"/>
</dbReference>
<evidence type="ECO:0000313" key="1">
    <source>
        <dbReference type="EMBL" id="MUN55449.1"/>
    </source>
</evidence>
<dbReference type="PANTHER" id="PTHR31793">
    <property type="entry name" value="4-HYDROXYBENZOYL-COA THIOESTERASE FAMILY MEMBER"/>
    <property type="match status" value="1"/>
</dbReference>
<proteinExistence type="predicted"/>
<dbReference type="Gene3D" id="3.10.129.10">
    <property type="entry name" value="Hotdog Thioesterase"/>
    <property type="match status" value="1"/>
</dbReference>
<dbReference type="GO" id="GO:0047617">
    <property type="term" value="F:fatty acyl-CoA hydrolase activity"/>
    <property type="evidence" value="ECO:0007669"/>
    <property type="project" value="TreeGrafter"/>
</dbReference>
<reference evidence="1 2" key="1">
    <citation type="submission" date="2019-12" db="EMBL/GenBank/DDBJ databases">
        <authorList>
            <person name="Li J."/>
            <person name="Shi Y."/>
            <person name="Xu G."/>
            <person name="Xiao D."/>
            <person name="Ran X."/>
        </authorList>
    </citation>
    <scope>NUCLEOTIDE SEQUENCE [LARGE SCALE GENOMIC DNA]</scope>
    <source>
        <strain evidence="1 2">JCM 15915</strain>
    </source>
</reference>
<dbReference type="AlphaFoldDB" id="A0A7K1LJU9"/>
<organism evidence="1 2">
    <name type="scientific">Rothia koreensis</name>
    <dbReference type="NCBI Taxonomy" id="592378"/>
    <lineage>
        <taxon>Bacteria</taxon>
        <taxon>Bacillati</taxon>
        <taxon>Actinomycetota</taxon>
        <taxon>Actinomycetes</taxon>
        <taxon>Micrococcales</taxon>
        <taxon>Micrococcaceae</taxon>
        <taxon>Rothia</taxon>
    </lineage>
</organism>
<dbReference type="InterPro" id="IPR050563">
    <property type="entry name" value="4-hydroxybenzoyl-CoA_TE"/>
</dbReference>
<dbReference type="Proteomes" id="UP000462152">
    <property type="component" value="Unassembled WGS sequence"/>
</dbReference>
<dbReference type="PANTHER" id="PTHR31793:SF24">
    <property type="entry name" value="LONG-CHAIN ACYL-COA THIOESTERASE FADM"/>
    <property type="match status" value="1"/>
</dbReference>